<feature type="region of interest" description="Disordered" evidence="1">
    <location>
        <begin position="981"/>
        <end position="1000"/>
    </location>
</feature>
<dbReference type="Proteomes" id="UP000751190">
    <property type="component" value="Unassembled WGS sequence"/>
</dbReference>
<accession>A0A8J5XEE6</accession>
<proteinExistence type="predicted"/>
<evidence type="ECO:0000256" key="1">
    <source>
        <dbReference type="SAM" id="MobiDB-lite"/>
    </source>
</evidence>
<gene>
    <name evidence="2" type="ORF">KFE25_001777</name>
</gene>
<feature type="compositionally biased region" description="Gly residues" evidence="1">
    <location>
        <begin position="1387"/>
        <end position="1399"/>
    </location>
</feature>
<reference evidence="2" key="1">
    <citation type="submission" date="2021-05" db="EMBL/GenBank/DDBJ databases">
        <title>The genome of the haptophyte Pavlova lutheri (Diacronema luteri, Pavlovales) - a model for lipid biosynthesis in eukaryotic algae.</title>
        <authorList>
            <person name="Hulatt C.J."/>
            <person name="Posewitz M.C."/>
        </authorList>
    </citation>
    <scope>NUCLEOTIDE SEQUENCE</scope>
    <source>
        <strain evidence="2">NIVA-4/92</strain>
    </source>
</reference>
<dbReference type="OrthoDB" id="10692677at2759"/>
<sequence>MTCAACATCGLDGAGEGGACLRCACALLGDAHVPSLQKIMRCRAACRSLDAGVAVLPDAPALAILSAHATGALASAEEDLAAAALELCFGVAALADQQLGEGEGRVLMVHAASDALGRARARACACGQLAQCSALLVLIAGLVTPELAARVDPEFLVDIACDLADPRLSTEDGAVRARVLVSLAEAGYGVPLLAETLGLQFFELHLGVIGRVDDETQTLDHISLLRCLVAHHPDINRMQPPPPLRLELHDDDRAGADAAIGPDGRRTARSAAFPASAATQVNFVALLKRWLLAGTPALRIEACALIQCACESSPLLVGAWCAHDSLPDFVLNVLRAREGTVAQSVAALDALNALVRLLRVDGALLRDTSDAALLGESRSAQHDGARGADAARLDNARSSLLSSLAHSASALARVLLGKGELVLSSEHADRAWHLLLLASSPSARAGGAAGAWEGFEHVVRHTMPCRSMLEIERLLALAENVCACDGPAKSASCAEPVDGAPPCATTLSTGGSGDASIASTASPAALMCEVGLFALKQLASRNANLQLDAAFGPEMLASMCVVCAYVVSHGVAADHAAHDAQRVTQVLDLSFARLIAPLTGQLHELPHRLCVGLLVLAEAALIPPTGDAPDARAQRVGYARSLLASLFGHSRRHGGLHEDAHGVGARSHAGGRRAANLLSALALRALDLPEIGKSLPPLPSRLLQLGDDTAREAESAADSLAVPPAPELILNAWLSWRSSARCSSRSLAFAVELVYAQVFCLSVDAPPAGGHPVSAAGTPELQLLQRSASSSLHASADVRVGELRMGELRAALGALFSSDQIDLGALESDCTLCRLLRLWNAAFGSGAVPAHCSAAMDGLLRALDARGAFPAMAVESVRFRLALAHGAHRSSCARALRAWLISEGDFVRALAAEADARGDERPPFAVHARAQVRALARVDGQVCGRDALAELTSSPDAHLAQRIVGVVRGWFSRRIERAELPSPLDDDEDDDGNTHTDDDTRWASVEAPLAFVRASIATCGHAGACAYERAGLLPALGAVLVQLGVLAGDDDPPTVCRALDVLTRALQLCDELALRCAHIGAAGAQTLASLGDALPAWLDVLTANSHALGIVQLLKTAVVLLDSGRAVCSAAAADVDEEAPAADADAHTAAPPRRATADALLERVLSLLAPPALNPAGERVQLAAVALLARLAKRAPERTCERLLASAHARRAAHRQQAQYGLILLLRSAEASALAQVVGLLAVLARGTNPLLILSAVGMDPSALALFLLNSLVATSAERSQLACETVELLGALRSASPSFWRAFQSEAWNGLVLRSMVRKGLFRAARSTTHAPSEAAKREHTVVFACTTYALLLVSEPSEWLVAFLHRHRADVDALIAQLREPAPSGGDGGSGGGGGADGDAQLRERRMALLRVLAPPK</sequence>
<name>A0A8J5XEE6_DIALT</name>
<dbReference type="EMBL" id="JAGTXO010000018">
    <property type="protein sequence ID" value="KAG8463004.1"/>
    <property type="molecule type" value="Genomic_DNA"/>
</dbReference>
<keyword evidence="3" id="KW-1185">Reference proteome</keyword>
<feature type="region of interest" description="Disordered" evidence="1">
    <location>
        <begin position="1382"/>
        <end position="1402"/>
    </location>
</feature>
<comment type="caution">
    <text evidence="2">The sequence shown here is derived from an EMBL/GenBank/DDBJ whole genome shotgun (WGS) entry which is preliminary data.</text>
</comment>
<organism evidence="2 3">
    <name type="scientific">Diacronema lutheri</name>
    <name type="common">Unicellular marine alga</name>
    <name type="synonym">Monochrysis lutheri</name>
    <dbReference type="NCBI Taxonomy" id="2081491"/>
    <lineage>
        <taxon>Eukaryota</taxon>
        <taxon>Haptista</taxon>
        <taxon>Haptophyta</taxon>
        <taxon>Pavlovophyceae</taxon>
        <taxon>Pavlovales</taxon>
        <taxon>Pavlovaceae</taxon>
        <taxon>Diacronema</taxon>
    </lineage>
</organism>
<protein>
    <submittedName>
        <fullName evidence="2">Uncharacterized protein</fullName>
    </submittedName>
</protein>
<evidence type="ECO:0000313" key="2">
    <source>
        <dbReference type="EMBL" id="KAG8463004.1"/>
    </source>
</evidence>
<evidence type="ECO:0000313" key="3">
    <source>
        <dbReference type="Proteomes" id="UP000751190"/>
    </source>
</evidence>